<gene>
    <name evidence="2" type="ORF">GO755_33745</name>
</gene>
<keyword evidence="3" id="KW-1185">Reference proteome</keyword>
<accession>A0A7K1SML8</accession>
<feature type="chain" id="PRO_5029911018" description="PQQ-binding-like beta-propeller repeat protein" evidence="1">
    <location>
        <begin position="24"/>
        <end position="317"/>
    </location>
</feature>
<organism evidence="2 3">
    <name type="scientific">Spirosoma arboris</name>
    <dbReference type="NCBI Taxonomy" id="2682092"/>
    <lineage>
        <taxon>Bacteria</taxon>
        <taxon>Pseudomonadati</taxon>
        <taxon>Bacteroidota</taxon>
        <taxon>Cytophagia</taxon>
        <taxon>Cytophagales</taxon>
        <taxon>Cytophagaceae</taxon>
        <taxon>Spirosoma</taxon>
    </lineage>
</organism>
<proteinExistence type="predicted"/>
<sequence length="317" mass="35268">MRNNLIIHLFFVLLLVLCRAVHAQPSPDIYPSRQLLLRDEGLSKLNYIDLAHPERNYFVSVPAGRDLQLIGQGRVMIGTGKGYEERDIKTGAKVAELTTFDGTIAARRLRNGNTMLVGLNWQQKKGIVLIELDKNLTQKRIINYPDFTYVRLIRETVDGNFLITSNDQVFEGKPDGSILWQAQLAKQAKAQHAWQAQRLGNGHTLVSGGYSGNFQRFDQKGVLVDSVSGPPVVHPDFFAGFQILKNGNWVVANWQGHGPGHGASGTQVLEYTSAGKLVWSWKQDPNQQSSIQGVLVLDGLDINRLHVEDAQGRLVPN</sequence>
<dbReference type="EMBL" id="WPIN01000020">
    <property type="protein sequence ID" value="MVM35039.1"/>
    <property type="molecule type" value="Genomic_DNA"/>
</dbReference>
<evidence type="ECO:0000313" key="3">
    <source>
        <dbReference type="Proteomes" id="UP000436006"/>
    </source>
</evidence>
<dbReference type="Proteomes" id="UP000436006">
    <property type="component" value="Unassembled WGS sequence"/>
</dbReference>
<dbReference type="Gene3D" id="2.80.10.50">
    <property type="match status" value="1"/>
</dbReference>
<comment type="caution">
    <text evidence="2">The sequence shown here is derived from an EMBL/GenBank/DDBJ whole genome shotgun (WGS) entry which is preliminary data.</text>
</comment>
<name>A0A7K1SML8_9BACT</name>
<evidence type="ECO:0000313" key="2">
    <source>
        <dbReference type="EMBL" id="MVM35039.1"/>
    </source>
</evidence>
<dbReference type="AlphaFoldDB" id="A0A7K1SML8"/>
<protein>
    <recommendedName>
        <fullName evidence="4">PQQ-binding-like beta-propeller repeat protein</fullName>
    </recommendedName>
</protein>
<dbReference type="SUPFAM" id="SSF50998">
    <property type="entry name" value="Quinoprotein alcohol dehydrogenase-like"/>
    <property type="match status" value="1"/>
</dbReference>
<dbReference type="RefSeq" id="WP_157589858.1">
    <property type="nucleotide sequence ID" value="NZ_WPIN01000020.1"/>
</dbReference>
<evidence type="ECO:0000256" key="1">
    <source>
        <dbReference type="SAM" id="SignalP"/>
    </source>
</evidence>
<reference evidence="2 3" key="1">
    <citation type="submission" date="2019-12" db="EMBL/GenBank/DDBJ databases">
        <title>Spirosoma sp. HMF4905 genome sequencing and assembly.</title>
        <authorList>
            <person name="Kang H."/>
            <person name="Cha I."/>
            <person name="Kim H."/>
            <person name="Joh K."/>
        </authorList>
    </citation>
    <scope>NUCLEOTIDE SEQUENCE [LARGE SCALE GENOMIC DNA]</scope>
    <source>
        <strain evidence="2 3">HMF4905</strain>
    </source>
</reference>
<evidence type="ECO:0008006" key="4">
    <source>
        <dbReference type="Google" id="ProtNLM"/>
    </source>
</evidence>
<feature type="signal peptide" evidence="1">
    <location>
        <begin position="1"/>
        <end position="23"/>
    </location>
</feature>
<dbReference type="InterPro" id="IPR011047">
    <property type="entry name" value="Quinoprotein_ADH-like_sf"/>
</dbReference>
<keyword evidence="1" id="KW-0732">Signal</keyword>